<accession>A0ABR0A9G4</accession>
<feature type="region of interest" description="Disordered" evidence="1">
    <location>
        <begin position="1"/>
        <end position="38"/>
    </location>
</feature>
<evidence type="ECO:0000256" key="1">
    <source>
        <dbReference type="SAM" id="MobiDB-lite"/>
    </source>
</evidence>
<comment type="caution">
    <text evidence="2">The sequence shown here is derived from an EMBL/GenBank/DDBJ whole genome shotgun (WGS) entry which is preliminary data.</text>
</comment>
<sequence>MESLTMLASSETLHSDESANKTANLDDKAANKSGDMGSAQCRTYQLCQPFQADWRLVGSIAPVGAVGPSGPTKAPSSEESTLARTSAPAATGTKAGPANTGSRASAPPAPSISWSDISESDKMAGMRMRLYPSSRC</sequence>
<feature type="compositionally biased region" description="Polar residues" evidence="1">
    <location>
        <begin position="1"/>
        <end position="12"/>
    </location>
</feature>
<feature type="region of interest" description="Disordered" evidence="1">
    <location>
        <begin position="64"/>
        <end position="136"/>
    </location>
</feature>
<organism evidence="2 3">
    <name type="scientific">Daphnia magna</name>
    <dbReference type="NCBI Taxonomy" id="35525"/>
    <lineage>
        <taxon>Eukaryota</taxon>
        <taxon>Metazoa</taxon>
        <taxon>Ecdysozoa</taxon>
        <taxon>Arthropoda</taxon>
        <taxon>Crustacea</taxon>
        <taxon>Branchiopoda</taxon>
        <taxon>Diplostraca</taxon>
        <taxon>Cladocera</taxon>
        <taxon>Anomopoda</taxon>
        <taxon>Daphniidae</taxon>
        <taxon>Daphnia</taxon>
    </lineage>
</organism>
<name>A0ABR0A9G4_9CRUS</name>
<keyword evidence="3" id="KW-1185">Reference proteome</keyword>
<dbReference type="EMBL" id="JAOYFB010000036">
    <property type="protein sequence ID" value="KAK4021640.1"/>
    <property type="molecule type" value="Genomic_DNA"/>
</dbReference>
<reference evidence="2 3" key="1">
    <citation type="journal article" date="2023" name="Nucleic Acids Res.">
        <title>The hologenome of Daphnia magna reveals possible DNA methylation and microbiome-mediated evolution of the host genome.</title>
        <authorList>
            <person name="Chaturvedi A."/>
            <person name="Li X."/>
            <person name="Dhandapani V."/>
            <person name="Marshall H."/>
            <person name="Kissane S."/>
            <person name="Cuenca-Cambronero M."/>
            <person name="Asole G."/>
            <person name="Calvet F."/>
            <person name="Ruiz-Romero M."/>
            <person name="Marangio P."/>
            <person name="Guigo R."/>
            <person name="Rago D."/>
            <person name="Mirbahai L."/>
            <person name="Eastwood N."/>
            <person name="Colbourne J.K."/>
            <person name="Zhou J."/>
            <person name="Mallon E."/>
            <person name="Orsini L."/>
        </authorList>
    </citation>
    <scope>NUCLEOTIDE SEQUENCE [LARGE SCALE GENOMIC DNA]</scope>
    <source>
        <strain evidence="2">LRV0_1</strain>
    </source>
</reference>
<feature type="compositionally biased region" description="Basic and acidic residues" evidence="1">
    <location>
        <begin position="13"/>
        <end position="30"/>
    </location>
</feature>
<protein>
    <submittedName>
        <fullName evidence="2">Uncharacterized protein</fullName>
    </submittedName>
</protein>
<proteinExistence type="predicted"/>
<feature type="compositionally biased region" description="Polar residues" evidence="1">
    <location>
        <begin position="74"/>
        <end position="84"/>
    </location>
</feature>
<evidence type="ECO:0000313" key="2">
    <source>
        <dbReference type="EMBL" id="KAK4021640.1"/>
    </source>
</evidence>
<feature type="compositionally biased region" description="Low complexity" evidence="1">
    <location>
        <begin position="87"/>
        <end position="117"/>
    </location>
</feature>
<dbReference type="Proteomes" id="UP001234178">
    <property type="component" value="Unassembled WGS sequence"/>
</dbReference>
<gene>
    <name evidence="2" type="ORF">OUZ56_003551</name>
</gene>
<evidence type="ECO:0000313" key="3">
    <source>
        <dbReference type="Proteomes" id="UP001234178"/>
    </source>
</evidence>